<proteinExistence type="predicted"/>
<keyword evidence="4" id="KW-1185">Reference proteome</keyword>
<protein>
    <submittedName>
        <fullName evidence="3">Uncharacterized protein</fullName>
    </submittedName>
</protein>
<evidence type="ECO:0000313" key="3">
    <source>
        <dbReference type="EMBL" id="KAK8899469.1"/>
    </source>
</evidence>
<dbReference type="Proteomes" id="UP001470230">
    <property type="component" value="Unassembled WGS sequence"/>
</dbReference>
<feature type="coiled-coil region" evidence="1">
    <location>
        <begin position="26"/>
        <end position="56"/>
    </location>
</feature>
<feature type="compositionally biased region" description="Acidic residues" evidence="2">
    <location>
        <begin position="216"/>
        <end position="229"/>
    </location>
</feature>
<sequence length="580" mass="66049">MSSNQNNSVSSYVRLQLDDSFIDKCFQHVNKKLNRHEELINELMRLLKNKADLSDLENLRVSLLDCMDEKINEKIDDRLSEFELRFNEKLNQTKSDLLSNLNNSIEKVVSSFDEKLKEINDKLNQLEKLSDFGKNIQQQFDEMKDRVETIEKKLDREVNVTQNHQKSINSIILSFGGLNEQDLSKNLLNDFSGSKKNQKNLLPKNDLMKTGNTDENPNEDENVNSDENIDNNLNLNKNEKTDIINNLHNSDLTKALTSSTIYVNDELKSLRDELQKVKDEIQIQSIMGKQPPKTEQQSPPPIVIPSSPKNKVSPQPSPKSPVIQKSQNTKIIKMKDTSNNNWNDFINSHNFIDFDFLSCQPRNIPIVHWADPPELPKIEQFRDMYGFVDYFYRFVPKLQAHLTAIHQKVVENSSEIIGKCDKGLVEKMFDKFQAIVNEMRKRLNDLKEAVEQTASREEINQMVNELLMRLGSDSETAAGCVKCIACGREVAIVTGARNEKEFNRILGEPPNSIARSNTLRSSSSALPASAGIGVCVSRNFGNNTSKSNGIKVTYSNRDGFDSEIVESPRSIRPAKMKVPR</sequence>
<reference evidence="3 4" key="1">
    <citation type="submission" date="2024-04" db="EMBL/GenBank/DDBJ databases">
        <title>Tritrichomonas musculus Genome.</title>
        <authorList>
            <person name="Alves-Ferreira E."/>
            <person name="Grigg M."/>
            <person name="Lorenzi H."/>
            <person name="Galac M."/>
        </authorList>
    </citation>
    <scope>NUCLEOTIDE SEQUENCE [LARGE SCALE GENOMIC DNA]</scope>
    <source>
        <strain evidence="3 4">EAF2021</strain>
    </source>
</reference>
<comment type="caution">
    <text evidence="3">The sequence shown here is derived from an EMBL/GenBank/DDBJ whole genome shotgun (WGS) entry which is preliminary data.</text>
</comment>
<dbReference type="EMBL" id="JAPFFF010000001">
    <property type="protein sequence ID" value="KAK8899469.1"/>
    <property type="molecule type" value="Genomic_DNA"/>
</dbReference>
<feature type="region of interest" description="Disordered" evidence="2">
    <location>
        <begin position="284"/>
        <end position="323"/>
    </location>
</feature>
<accession>A0ABR2L7Y2</accession>
<keyword evidence="1" id="KW-0175">Coiled coil</keyword>
<feature type="region of interest" description="Disordered" evidence="2">
    <location>
        <begin position="194"/>
        <end position="233"/>
    </location>
</feature>
<evidence type="ECO:0000313" key="4">
    <source>
        <dbReference type="Proteomes" id="UP001470230"/>
    </source>
</evidence>
<feature type="compositionally biased region" description="Low complexity" evidence="2">
    <location>
        <begin position="304"/>
        <end position="323"/>
    </location>
</feature>
<name>A0ABR2L7Y2_9EUKA</name>
<evidence type="ECO:0000256" key="2">
    <source>
        <dbReference type="SAM" id="MobiDB-lite"/>
    </source>
</evidence>
<organism evidence="3 4">
    <name type="scientific">Tritrichomonas musculus</name>
    <dbReference type="NCBI Taxonomy" id="1915356"/>
    <lineage>
        <taxon>Eukaryota</taxon>
        <taxon>Metamonada</taxon>
        <taxon>Parabasalia</taxon>
        <taxon>Tritrichomonadida</taxon>
        <taxon>Tritrichomonadidae</taxon>
        <taxon>Tritrichomonas</taxon>
    </lineage>
</organism>
<feature type="compositionally biased region" description="Polar residues" evidence="2">
    <location>
        <begin position="284"/>
        <end position="297"/>
    </location>
</feature>
<feature type="coiled-coil region" evidence="1">
    <location>
        <begin position="429"/>
        <end position="460"/>
    </location>
</feature>
<dbReference type="Gene3D" id="1.20.120.20">
    <property type="entry name" value="Apolipoprotein"/>
    <property type="match status" value="1"/>
</dbReference>
<gene>
    <name evidence="3" type="ORF">M9Y10_001785</name>
</gene>
<feature type="coiled-coil region" evidence="1">
    <location>
        <begin position="87"/>
        <end position="160"/>
    </location>
</feature>
<evidence type="ECO:0000256" key="1">
    <source>
        <dbReference type="SAM" id="Coils"/>
    </source>
</evidence>